<evidence type="ECO:0000256" key="1">
    <source>
        <dbReference type="SAM" id="MobiDB-lite"/>
    </source>
</evidence>
<name>A0AA41G1J0_9EURY</name>
<dbReference type="EMBL" id="JAHQXE010000002">
    <property type="protein sequence ID" value="MBV0901814.1"/>
    <property type="molecule type" value="Genomic_DNA"/>
</dbReference>
<gene>
    <name evidence="2" type="ORF">KTS37_08430</name>
</gene>
<accession>A0AA41G1J0</accession>
<organism evidence="2 3">
    <name type="scientific">Haloarcula salina</name>
    <dbReference type="NCBI Taxonomy" id="1429914"/>
    <lineage>
        <taxon>Archaea</taxon>
        <taxon>Methanobacteriati</taxon>
        <taxon>Methanobacteriota</taxon>
        <taxon>Stenosarchaea group</taxon>
        <taxon>Halobacteria</taxon>
        <taxon>Halobacteriales</taxon>
        <taxon>Haloarculaceae</taxon>
        <taxon>Haloarcula</taxon>
    </lineage>
</organism>
<dbReference type="AlphaFoldDB" id="A0AA41G1J0"/>
<comment type="caution">
    <text evidence="2">The sequence shown here is derived from an EMBL/GenBank/DDBJ whole genome shotgun (WGS) entry which is preliminary data.</text>
</comment>
<feature type="compositionally biased region" description="Basic and acidic residues" evidence="1">
    <location>
        <begin position="7"/>
        <end position="21"/>
    </location>
</feature>
<proteinExistence type="predicted"/>
<evidence type="ECO:0000313" key="2">
    <source>
        <dbReference type="EMBL" id="MBV0901814.1"/>
    </source>
</evidence>
<protein>
    <submittedName>
        <fullName evidence="2">Uncharacterized protein</fullName>
    </submittedName>
</protein>
<evidence type="ECO:0000313" key="3">
    <source>
        <dbReference type="Proteomes" id="UP001166304"/>
    </source>
</evidence>
<dbReference type="RefSeq" id="WP_162413007.1">
    <property type="nucleotide sequence ID" value="NZ_JAHQXE010000002.1"/>
</dbReference>
<reference evidence="2" key="1">
    <citation type="submission" date="2021-06" db="EMBL/GenBank/DDBJ databases">
        <title>New haloarchaea isolates fom saline soil.</title>
        <authorList>
            <person name="Duran-Viseras A."/>
            <person name="Sanchez-Porro C.S."/>
            <person name="Ventosa A."/>
        </authorList>
    </citation>
    <scope>NUCLEOTIDE SEQUENCE</scope>
    <source>
        <strain evidence="2">JCM 18369</strain>
    </source>
</reference>
<keyword evidence="3" id="KW-1185">Reference proteome</keyword>
<dbReference type="Proteomes" id="UP001166304">
    <property type="component" value="Unassembled WGS sequence"/>
</dbReference>
<sequence length="191" mass="21233">MMGKIKQIQEAKHEIENPHESDRLRALAEILAEIETAQRDAVMDQREAAGIDPDDGRERIDKEARTSEILDLVDGYGPGGRPLSEVWLARCAEIDGDPAALSHYAAMDGDQWEQQIERWADTYRNSAGEIDATDRDLADHHISKKWGVSLPEFERIVVEFDPSDALEDLLAGPSEATERAIKANTEALAEA</sequence>
<feature type="region of interest" description="Disordered" evidence="1">
    <location>
        <begin position="1"/>
        <end position="21"/>
    </location>
</feature>